<gene>
    <name evidence="11" type="ORF">FC81_GL000264</name>
</gene>
<evidence type="ECO:0000256" key="2">
    <source>
        <dbReference type="ARBA" id="ARBA00007599"/>
    </source>
</evidence>
<evidence type="ECO:0000313" key="12">
    <source>
        <dbReference type="Proteomes" id="UP000051621"/>
    </source>
</evidence>
<evidence type="ECO:0000256" key="10">
    <source>
        <dbReference type="ARBA" id="ARBA00032441"/>
    </source>
</evidence>
<dbReference type="STRING" id="1423731.FC81_GL000264"/>
<evidence type="ECO:0000256" key="7">
    <source>
        <dbReference type="ARBA" id="ARBA00022741"/>
    </source>
</evidence>
<protein>
    <recommendedName>
        <fullName evidence="3">tRNA threonylcarbamoyladenosine biosynthesis protein TsaE</fullName>
    </recommendedName>
    <alternativeName>
        <fullName evidence="10">t(6)A37 threonylcarbamoyladenosine biosynthesis protein TsaE</fullName>
    </alternativeName>
</protein>
<dbReference type="Proteomes" id="UP000051621">
    <property type="component" value="Unassembled WGS sequence"/>
</dbReference>
<keyword evidence="11" id="KW-0378">Hydrolase</keyword>
<dbReference type="GO" id="GO:0005524">
    <property type="term" value="F:ATP binding"/>
    <property type="evidence" value="ECO:0007669"/>
    <property type="project" value="UniProtKB-KW"/>
</dbReference>
<evidence type="ECO:0000256" key="6">
    <source>
        <dbReference type="ARBA" id="ARBA00022723"/>
    </source>
</evidence>
<evidence type="ECO:0000256" key="4">
    <source>
        <dbReference type="ARBA" id="ARBA00022490"/>
    </source>
</evidence>
<evidence type="ECO:0000256" key="3">
    <source>
        <dbReference type="ARBA" id="ARBA00019010"/>
    </source>
</evidence>
<dbReference type="Gene3D" id="3.40.50.300">
    <property type="entry name" value="P-loop containing nucleotide triphosphate hydrolases"/>
    <property type="match status" value="1"/>
</dbReference>
<dbReference type="GO" id="GO:0016787">
    <property type="term" value="F:hydrolase activity"/>
    <property type="evidence" value="ECO:0007669"/>
    <property type="project" value="UniProtKB-KW"/>
</dbReference>
<evidence type="ECO:0000256" key="1">
    <source>
        <dbReference type="ARBA" id="ARBA00004496"/>
    </source>
</evidence>
<dbReference type="EMBL" id="AZEF01000007">
    <property type="protein sequence ID" value="KRL02998.1"/>
    <property type="molecule type" value="Genomic_DNA"/>
</dbReference>
<comment type="caution">
    <text evidence="11">The sequence shown here is derived from an EMBL/GenBank/DDBJ whole genome shotgun (WGS) entry which is preliminary data.</text>
</comment>
<proteinExistence type="inferred from homology"/>
<keyword evidence="12" id="KW-1185">Reference proteome</keyword>
<keyword evidence="5" id="KW-0819">tRNA processing</keyword>
<sequence length="171" mass="19474">MINKEYWLEGDEVMQIEVNNASETRQVAQLLASYIEPNDIILLDGELGAGKTMFTKGLALGLGIEHNIKSPTFNLIKEYHQGRIPLFHMDVYRLEGVGGGDLGLEEYFNGGGVSVVEWSQFIQAELPQDFLRIKIIKDEYNDQQRTLQFTATGAHYKKLLLMLEKEYANFK</sequence>
<keyword evidence="9" id="KW-0460">Magnesium</keyword>
<evidence type="ECO:0000313" key="11">
    <source>
        <dbReference type="EMBL" id="KRL02998.1"/>
    </source>
</evidence>
<evidence type="ECO:0000256" key="5">
    <source>
        <dbReference type="ARBA" id="ARBA00022694"/>
    </source>
</evidence>
<name>A0A0R1M4K0_9LACO</name>
<evidence type="ECO:0000256" key="8">
    <source>
        <dbReference type="ARBA" id="ARBA00022840"/>
    </source>
</evidence>
<dbReference type="GO" id="GO:0005737">
    <property type="term" value="C:cytoplasm"/>
    <property type="evidence" value="ECO:0007669"/>
    <property type="project" value="UniProtKB-SubCell"/>
</dbReference>
<dbReference type="GO" id="GO:0002949">
    <property type="term" value="P:tRNA threonylcarbamoyladenosine modification"/>
    <property type="evidence" value="ECO:0007669"/>
    <property type="project" value="InterPro"/>
</dbReference>
<evidence type="ECO:0000256" key="9">
    <source>
        <dbReference type="ARBA" id="ARBA00022842"/>
    </source>
</evidence>
<dbReference type="InterPro" id="IPR003442">
    <property type="entry name" value="T6A_TsaE"/>
</dbReference>
<comment type="subcellular location">
    <subcellularLocation>
        <location evidence="1">Cytoplasm</location>
    </subcellularLocation>
</comment>
<keyword evidence="6" id="KW-0479">Metal-binding</keyword>
<dbReference type="InterPro" id="IPR027417">
    <property type="entry name" value="P-loop_NTPase"/>
</dbReference>
<dbReference type="GO" id="GO:0046872">
    <property type="term" value="F:metal ion binding"/>
    <property type="evidence" value="ECO:0007669"/>
    <property type="project" value="UniProtKB-KW"/>
</dbReference>
<accession>A0A0R1M4K0</accession>
<dbReference type="PATRIC" id="fig|1423731.3.peg.274"/>
<dbReference type="NCBIfam" id="TIGR00150">
    <property type="entry name" value="T6A_YjeE"/>
    <property type="match status" value="1"/>
</dbReference>
<organism evidence="11 12">
    <name type="scientific">Liquorilactobacillus capillatus DSM 19910</name>
    <dbReference type="NCBI Taxonomy" id="1423731"/>
    <lineage>
        <taxon>Bacteria</taxon>
        <taxon>Bacillati</taxon>
        <taxon>Bacillota</taxon>
        <taxon>Bacilli</taxon>
        <taxon>Lactobacillales</taxon>
        <taxon>Lactobacillaceae</taxon>
        <taxon>Liquorilactobacillus</taxon>
    </lineage>
</organism>
<dbReference type="Pfam" id="PF02367">
    <property type="entry name" value="TsaE"/>
    <property type="match status" value="1"/>
</dbReference>
<dbReference type="AlphaFoldDB" id="A0A0R1M4K0"/>
<dbReference type="SUPFAM" id="SSF52540">
    <property type="entry name" value="P-loop containing nucleoside triphosphate hydrolases"/>
    <property type="match status" value="1"/>
</dbReference>
<dbReference type="PANTHER" id="PTHR33540:SF2">
    <property type="entry name" value="TRNA THREONYLCARBAMOYLADENOSINE BIOSYNTHESIS PROTEIN TSAE"/>
    <property type="match status" value="1"/>
</dbReference>
<dbReference type="PANTHER" id="PTHR33540">
    <property type="entry name" value="TRNA THREONYLCARBAMOYLADENOSINE BIOSYNTHESIS PROTEIN TSAE"/>
    <property type="match status" value="1"/>
</dbReference>
<keyword evidence="4" id="KW-0963">Cytoplasm</keyword>
<comment type="similarity">
    <text evidence="2">Belongs to the TsaE family.</text>
</comment>
<keyword evidence="8" id="KW-0067">ATP-binding</keyword>
<reference evidence="11 12" key="1">
    <citation type="journal article" date="2015" name="Genome Announc.">
        <title>Expanding the biotechnology potential of lactobacilli through comparative genomics of 213 strains and associated genera.</title>
        <authorList>
            <person name="Sun Z."/>
            <person name="Harris H.M."/>
            <person name="McCann A."/>
            <person name="Guo C."/>
            <person name="Argimon S."/>
            <person name="Zhang W."/>
            <person name="Yang X."/>
            <person name="Jeffery I.B."/>
            <person name="Cooney J.C."/>
            <person name="Kagawa T.F."/>
            <person name="Liu W."/>
            <person name="Song Y."/>
            <person name="Salvetti E."/>
            <person name="Wrobel A."/>
            <person name="Rasinkangas P."/>
            <person name="Parkhill J."/>
            <person name="Rea M.C."/>
            <person name="O'Sullivan O."/>
            <person name="Ritari J."/>
            <person name="Douillard F.P."/>
            <person name="Paul Ross R."/>
            <person name="Yang R."/>
            <person name="Briner A.E."/>
            <person name="Felis G.E."/>
            <person name="de Vos W.M."/>
            <person name="Barrangou R."/>
            <person name="Klaenhammer T.R."/>
            <person name="Caufield P.W."/>
            <person name="Cui Y."/>
            <person name="Zhang H."/>
            <person name="O'Toole P.W."/>
        </authorList>
    </citation>
    <scope>NUCLEOTIDE SEQUENCE [LARGE SCALE GENOMIC DNA]</scope>
    <source>
        <strain evidence="11 12">DSM 19910</strain>
    </source>
</reference>
<keyword evidence="7" id="KW-0547">Nucleotide-binding</keyword>